<name>A0AA88J3A7_TACVA</name>
<evidence type="ECO:0000313" key="1">
    <source>
        <dbReference type="EMBL" id="KAK2818132.1"/>
    </source>
</evidence>
<evidence type="ECO:0000313" key="2">
    <source>
        <dbReference type="Proteomes" id="UP001187315"/>
    </source>
</evidence>
<dbReference type="EMBL" id="JAVHJS010000024">
    <property type="protein sequence ID" value="KAK2818132.1"/>
    <property type="molecule type" value="Genomic_DNA"/>
</dbReference>
<protein>
    <submittedName>
        <fullName evidence="1">Uncharacterized protein</fullName>
    </submittedName>
</protein>
<reference evidence="1" key="1">
    <citation type="submission" date="2023-08" db="EMBL/GenBank/DDBJ databases">
        <title>Pelteobagrus vachellii genome.</title>
        <authorList>
            <person name="Liu H."/>
        </authorList>
    </citation>
    <scope>NUCLEOTIDE SEQUENCE</scope>
    <source>
        <strain evidence="1">PRFRI_2022a</strain>
        <tissue evidence="1">Muscle</tissue>
    </source>
</reference>
<gene>
    <name evidence="1" type="ORF">Q7C36_022065</name>
</gene>
<accession>A0AA88J3A7</accession>
<dbReference type="Proteomes" id="UP001187315">
    <property type="component" value="Unassembled WGS sequence"/>
</dbReference>
<sequence length="141" mass="15708">MEAVSGNWNEGHFEDYKAQLSLKQNCLSAWELIELVGMGTFTKGITTSMGISEVFQELILDVLKQNINTEKKVTIKNNIKINRIQNSRLILDRFNSQCYEQITTRLGACPCGRRGLAPSVSAAAAAVRVRPVLVNGSRPRR</sequence>
<comment type="caution">
    <text evidence="1">The sequence shown here is derived from an EMBL/GenBank/DDBJ whole genome shotgun (WGS) entry which is preliminary data.</text>
</comment>
<proteinExistence type="predicted"/>
<keyword evidence="2" id="KW-1185">Reference proteome</keyword>
<organism evidence="1 2">
    <name type="scientific">Tachysurus vachellii</name>
    <name type="common">Darkbarbel catfish</name>
    <name type="synonym">Pelteobagrus vachellii</name>
    <dbReference type="NCBI Taxonomy" id="175792"/>
    <lineage>
        <taxon>Eukaryota</taxon>
        <taxon>Metazoa</taxon>
        <taxon>Chordata</taxon>
        <taxon>Craniata</taxon>
        <taxon>Vertebrata</taxon>
        <taxon>Euteleostomi</taxon>
        <taxon>Actinopterygii</taxon>
        <taxon>Neopterygii</taxon>
        <taxon>Teleostei</taxon>
        <taxon>Ostariophysi</taxon>
        <taxon>Siluriformes</taxon>
        <taxon>Bagridae</taxon>
        <taxon>Tachysurus</taxon>
    </lineage>
</organism>
<dbReference type="AlphaFoldDB" id="A0AA88J3A7"/>